<sequence>MPKLSASHSYSSMSRNLERRLGLRRWERGEVRHEKGIYDAGDNAKLRLPMAFTATMLSWAILEYKDQIKQAKETHHAMDSLKWITDYLINAHPSPNLLYVQVGDPDSDHKCCTLDSCLCLRIPTEAVTVIASRKCGTTTTRAATATSSSGRRPGSTTLPEILHISDTLPYKGTTLLTGEQRRGLAGTTNSPELMCCCLDADGLIWVDEWNPLQYAVGSTFLALIYSDYMVATKTRNIYCEGELYEPQHVRSFAIMQADYVLGSNPMRTSNLVGYGSKYPEYVHHRGASIPRDATTGCSDGFKWLNSTAPNPNVAVGGGPFLNDTYIDSRNNTRQMEPTIYNTSLLVGLLSGLATTTSFLLINSTH</sequence>
<dbReference type="GO" id="GO:0008810">
    <property type="term" value="F:cellulase activity"/>
    <property type="evidence" value="ECO:0007669"/>
    <property type="project" value="UniProtKB-EC"/>
</dbReference>
<protein>
    <recommendedName>
        <fullName evidence="3">cellulase</fullName>
        <ecNumber evidence="3">3.2.1.4</ecNumber>
    </recommendedName>
</protein>
<keyword evidence="8" id="KW-0624">Polysaccharide degradation</keyword>
<keyword evidence="7" id="KW-0326">Glycosidase</keyword>
<evidence type="ECO:0000313" key="12">
    <source>
        <dbReference type="Proteomes" id="UP000298416"/>
    </source>
</evidence>
<reference evidence="11" key="1">
    <citation type="submission" date="2018-01" db="EMBL/GenBank/DDBJ databases">
        <authorList>
            <person name="Mao J.F."/>
        </authorList>
    </citation>
    <scope>NUCLEOTIDE SEQUENCE</scope>
    <source>
        <strain evidence="11">Huo1</strain>
        <tissue evidence="11">Leaf</tissue>
    </source>
</reference>
<evidence type="ECO:0000256" key="4">
    <source>
        <dbReference type="ARBA" id="ARBA00022801"/>
    </source>
</evidence>
<feature type="domain" description="Glycoside hydrolase family 9" evidence="10">
    <location>
        <begin position="29"/>
        <end position="141"/>
    </location>
</feature>
<dbReference type="Proteomes" id="UP000298416">
    <property type="component" value="Unassembled WGS sequence"/>
</dbReference>
<dbReference type="InterPro" id="IPR012341">
    <property type="entry name" value="6hp_glycosidase-like_sf"/>
</dbReference>
<keyword evidence="5" id="KW-0136">Cellulose degradation</keyword>
<dbReference type="InterPro" id="IPR008928">
    <property type="entry name" value="6-hairpin_glycosidase_sf"/>
</dbReference>
<evidence type="ECO:0000256" key="3">
    <source>
        <dbReference type="ARBA" id="ARBA00012601"/>
    </source>
</evidence>
<feature type="transmembrane region" description="Helical" evidence="9">
    <location>
        <begin position="339"/>
        <end position="361"/>
    </location>
</feature>
<keyword evidence="9" id="KW-1133">Transmembrane helix</keyword>
<dbReference type="Pfam" id="PF00759">
    <property type="entry name" value="Glyco_hydro_9"/>
    <property type="match status" value="2"/>
</dbReference>
<evidence type="ECO:0000256" key="2">
    <source>
        <dbReference type="ARBA" id="ARBA00007072"/>
    </source>
</evidence>
<dbReference type="PANTHER" id="PTHR22298">
    <property type="entry name" value="ENDO-1,4-BETA-GLUCANASE"/>
    <property type="match status" value="1"/>
</dbReference>
<evidence type="ECO:0000256" key="5">
    <source>
        <dbReference type="ARBA" id="ARBA00023001"/>
    </source>
</evidence>
<feature type="domain" description="Glycoside hydrolase family 9" evidence="10">
    <location>
        <begin position="199"/>
        <end position="349"/>
    </location>
</feature>
<dbReference type="AlphaFoldDB" id="A0A8X8Z7B5"/>
<comment type="caution">
    <text evidence="11">The sequence shown here is derived from an EMBL/GenBank/DDBJ whole genome shotgun (WGS) entry which is preliminary data.</text>
</comment>
<dbReference type="InterPro" id="IPR001701">
    <property type="entry name" value="Glyco_hydro_9"/>
</dbReference>
<evidence type="ECO:0000256" key="9">
    <source>
        <dbReference type="SAM" id="Phobius"/>
    </source>
</evidence>
<keyword evidence="4" id="KW-0378">Hydrolase</keyword>
<comment type="catalytic activity">
    <reaction evidence="1">
        <text>Endohydrolysis of (1-&gt;4)-beta-D-glucosidic linkages in cellulose, lichenin and cereal beta-D-glucans.</text>
        <dbReference type="EC" id="3.2.1.4"/>
    </reaction>
</comment>
<keyword evidence="9" id="KW-0812">Transmembrane</keyword>
<organism evidence="11">
    <name type="scientific">Salvia splendens</name>
    <name type="common">Scarlet sage</name>
    <dbReference type="NCBI Taxonomy" id="180675"/>
    <lineage>
        <taxon>Eukaryota</taxon>
        <taxon>Viridiplantae</taxon>
        <taxon>Streptophyta</taxon>
        <taxon>Embryophyta</taxon>
        <taxon>Tracheophyta</taxon>
        <taxon>Spermatophyta</taxon>
        <taxon>Magnoliopsida</taxon>
        <taxon>eudicotyledons</taxon>
        <taxon>Gunneridae</taxon>
        <taxon>Pentapetalae</taxon>
        <taxon>asterids</taxon>
        <taxon>lamiids</taxon>
        <taxon>Lamiales</taxon>
        <taxon>Lamiaceae</taxon>
        <taxon>Nepetoideae</taxon>
        <taxon>Mentheae</taxon>
        <taxon>Salviinae</taxon>
        <taxon>Salvia</taxon>
        <taxon>Salvia subgen. Calosphace</taxon>
        <taxon>core Calosphace</taxon>
    </lineage>
</organism>
<keyword evidence="6" id="KW-0119">Carbohydrate metabolism</keyword>
<dbReference type="EC" id="3.2.1.4" evidence="3"/>
<keyword evidence="12" id="KW-1185">Reference proteome</keyword>
<evidence type="ECO:0000256" key="8">
    <source>
        <dbReference type="ARBA" id="ARBA00023326"/>
    </source>
</evidence>
<dbReference type="SUPFAM" id="SSF48208">
    <property type="entry name" value="Six-hairpin glycosidases"/>
    <property type="match status" value="1"/>
</dbReference>
<keyword evidence="9" id="KW-0472">Membrane</keyword>
<evidence type="ECO:0000259" key="10">
    <source>
        <dbReference type="Pfam" id="PF00759"/>
    </source>
</evidence>
<proteinExistence type="inferred from homology"/>
<evidence type="ECO:0000256" key="6">
    <source>
        <dbReference type="ARBA" id="ARBA00023277"/>
    </source>
</evidence>
<name>A0A8X8Z7B5_SALSN</name>
<gene>
    <name evidence="11" type="ORF">SASPL_145020</name>
</gene>
<comment type="similarity">
    <text evidence="2">Belongs to the glycosyl hydrolase 9 (cellulase E) family.</text>
</comment>
<reference evidence="11" key="2">
    <citation type="submission" date="2020-08" db="EMBL/GenBank/DDBJ databases">
        <title>Plant Genome Project.</title>
        <authorList>
            <person name="Zhang R.-G."/>
        </authorList>
    </citation>
    <scope>NUCLEOTIDE SEQUENCE</scope>
    <source>
        <strain evidence="11">Huo1</strain>
        <tissue evidence="11">Leaf</tissue>
    </source>
</reference>
<dbReference type="EMBL" id="PNBA02000017">
    <property type="protein sequence ID" value="KAG6394436.1"/>
    <property type="molecule type" value="Genomic_DNA"/>
</dbReference>
<evidence type="ECO:0000256" key="1">
    <source>
        <dbReference type="ARBA" id="ARBA00000966"/>
    </source>
</evidence>
<dbReference type="Gene3D" id="1.50.10.10">
    <property type="match status" value="2"/>
</dbReference>
<dbReference type="GO" id="GO:0030245">
    <property type="term" value="P:cellulose catabolic process"/>
    <property type="evidence" value="ECO:0007669"/>
    <property type="project" value="UniProtKB-KW"/>
</dbReference>
<evidence type="ECO:0000256" key="7">
    <source>
        <dbReference type="ARBA" id="ARBA00023295"/>
    </source>
</evidence>
<accession>A0A8X8Z7B5</accession>
<evidence type="ECO:0000313" key="11">
    <source>
        <dbReference type="EMBL" id="KAG6394436.1"/>
    </source>
</evidence>